<evidence type="ECO:0008006" key="4">
    <source>
        <dbReference type="Google" id="ProtNLM"/>
    </source>
</evidence>
<dbReference type="RefSeq" id="WP_157740048.1">
    <property type="nucleotide sequence ID" value="NZ_LT594324.1"/>
</dbReference>
<dbReference type="SUPFAM" id="SSF82171">
    <property type="entry name" value="DPP6 N-terminal domain-like"/>
    <property type="match status" value="1"/>
</dbReference>
<gene>
    <name evidence="2" type="ORF">GA0070621_5084</name>
</gene>
<dbReference type="EMBL" id="LT594324">
    <property type="protein sequence ID" value="SBT53933.1"/>
    <property type="molecule type" value="Genomic_DNA"/>
</dbReference>
<name>A0A1A9ACP4_9ACTN</name>
<reference evidence="2 3" key="1">
    <citation type="submission" date="2016-06" db="EMBL/GenBank/DDBJ databases">
        <authorList>
            <person name="Kjaerup R.B."/>
            <person name="Dalgaard T.S."/>
            <person name="Juul-Madsen H.R."/>
        </authorList>
    </citation>
    <scope>NUCLEOTIDE SEQUENCE [LARGE SCALE GENOMIC DNA]</scope>
    <source>
        <strain evidence="2 3">DSM 45248</strain>
    </source>
</reference>
<evidence type="ECO:0000256" key="1">
    <source>
        <dbReference type="SAM" id="MobiDB-lite"/>
    </source>
</evidence>
<accession>A0A1A9ACP4</accession>
<evidence type="ECO:0000313" key="3">
    <source>
        <dbReference type="Proteomes" id="UP000198765"/>
    </source>
</evidence>
<protein>
    <recommendedName>
        <fullName evidence="4">WD40-like Beta Propeller Repeat</fullName>
    </recommendedName>
</protein>
<dbReference type="Proteomes" id="UP000198765">
    <property type="component" value="Chromosome I"/>
</dbReference>
<dbReference type="PATRIC" id="fig|299146.4.peg.5248"/>
<evidence type="ECO:0000313" key="2">
    <source>
        <dbReference type="EMBL" id="SBT53933.1"/>
    </source>
</evidence>
<dbReference type="AlphaFoldDB" id="A0A1A9ACP4"/>
<dbReference type="OrthoDB" id="3970297at2"/>
<sequence>MSALALASTIGCSPARPSGDGHTSSAAATSGKAPSTADAGENGQLASRFCPVKLPANWQQAFDQGRVVGRPGEQLQLASGSADGRLLYAFAVEPKRRRELIELAGPERRRTVIQSFPAEGEAQVGEFAAFDGRYLAYVVTWSYRDFNKWSIYLWDSQTRRAPVKIGQSVSMPDGASAPGPFNYLVAHRGRVAWVQGTGQKDAALHLYSAVEKRDRVISRGQYSYPVRFGDLLVWPESLTEGAPTRLRAVSFDTGKPVDLPAPLRDISAPDVMYGDDETFVWSSESWTRLKVWRRGWAAPVELLTSPQGLALQRAHVSGDIVSWDNSEAQYALDLRTGGYAQITQQYGSNNTWGKVLQVGLAPAGRGQGSPQIVVRADMLPRLPGCAQP</sequence>
<organism evidence="2 3">
    <name type="scientific">Micromonospora narathiwatensis</name>
    <dbReference type="NCBI Taxonomy" id="299146"/>
    <lineage>
        <taxon>Bacteria</taxon>
        <taxon>Bacillati</taxon>
        <taxon>Actinomycetota</taxon>
        <taxon>Actinomycetes</taxon>
        <taxon>Micromonosporales</taxon>
        <taxon>Micromonosporaceae</taxon>
        <taxon>Micromonospora</taxon>
    </lineage>
</organism>
<keyword evidence="3" id="KW-1185">Reference proteome</keyword>
<proteinExistence type="predicted"/>
<feature type="region of interest" description="Disordered" evidence="1">
    <location>
        <begin position="7"/>
        <end position="42"/>
    </location>
</feature>